<evidence type="ECO:0000256" key="6">
    <source>
        <dbReference type="ARBA" id="ARBA00022840"/>
    </source>
</evidence>
<dbReference type="Pfam" id="PF00069">
    <property type="entry name" value="Pkinase"/>
    <property type="match status" value="1"/>
</dbReference>
<dbReference type="SUPFAM" id="SSF56112">
    <property type="entry name" value="Protein kinase-like (PK-like)"/>
    <property type="match status" value="1"/>
</dbReference>
<dbReference type="RefSeq" id="XP_043166937.1">
    <property type="nucleotide sequence ID" value="XM_043311002.1"/>
</dbReference>
<protein>
    <recommendedName>
        <fullName evidence="1">non-specific serine/threonine protein kinase</fullName>
        <ecNumber evidence="1">2.7.11.1</ecNumber>
    </recommendedName>
</protein>
<dbReference type="SMART" id="SM00220">
    <property type="entry name" value="S_TKc"/>
    <property type="match status" value="1"/>
</dbReference>
<keyword evidence="3" id="KW-0808">Transferase</keyword>
<evidence type="ECO:0000256" key="3">
    <source>
        <dbReference type="ARBA" id="ARBA00022679"/>
    </source>
</evidence>
<proteinExistence type="predicted"/>
<dbReference type="EC" id="2.7.11.1" evidence="1"/>
<comment type="catalytic activity">
    <reaction evidence="7">
        <text>L-threonyl-[protein] + ATP = O-phospho-L-threonyl-[protein] + ADP + H(+)</text>
        <dbReference type="Rhea" id="RHEA:46608"/>
        <dbReference type="Rhea" id="RHEA-COMP:11060"/>
        <dbReference type="Rhea" id="RHEA-COMP:11605"/>
        <dbReference type="ChEBI" id="CHEBI:15378"/>
        <dbReference type="ChEBI" id="CHEBI:30013"/>
        <dbReference type="ChEBI" id="CHEBI:30616"/>
        <dbReference type="ChEBI" id="CHEBI:61977"/>
        <dbReference type="ChEBI" id="CHEBI:456216"/>
        <dbReference type="EC" id="2.7.11.1"/>
    </reaction>
</comment>
<name>A0A8J2I6N7_9PLEO</name>
<evidence type="ECO:0000256" key="4">
    <source>
        <dbReference type="ARBA" id="ARBA00022741"/>
    </source>
</evidence>
<dbReference type="InterPro" id="IPR000719">
    <property type="entry name" value="Prot_kinase_dom"/>
</dbReference>
<keyword evidence="2" id="KW-0723">Serine/threonine-protein kinase</keyword>
<dbReference type="PANTHER" id="PTHR43671">
    <property type="entry name" value="SERINE/THREONINE-PROTEIN KINASE NEK"/>
    <property type="match status" value="1"/>
</dbReference>
<evidence type="ECO:0000256" key="1">
    <source>
        <dbReference type="ARBA" id="ARBA00012513"/>
    </source>
</evidence>
<evidence type="ECO:0000313" key="10">
    <source>
        <dbReference type="EMBL" id="CAG5153946.1"/>
    </source>
</evidence>
<evidence type="ECO:0000256" key="5">
    <source>
        <dbReference type="ARBA" id="ARBA00022777"/>
    </source>
</evidence>
<comment type="catalytic activity">
    <reaction evidence="8">
        <text>L-seryl-[protein] + ATP = O-phospho-L-seryl-[protein] + ADP + H(+)</text>
        <dbReference type="Rhea" id="RHEA:17989"/>
        <dbReference type="Rhea" id="RHEA-COMP:9863"/>
        <dbReference type="Rhea" id="RHEA-COMP:11604"/>
        <dbReference type="ChEBI" id="CHEBI:15378"/>
        <dbReference type="ChEBI" id="CHEBI:29999"/>
        <dbReference type="ChEBI" id="CHEBI:30616"/>
        <dbReference type="ChEBI" id="CHEBI:83421"/>
        <dbReference type="ChEBI" id="CHEBI:456216"/>
        <dbReference type="EC" id="2.7.11.1"/>
    </reaction>
</comment>
<evidence type="ECO:0000256" key="7">
    <source>
        <dbReference type="ARBA" id="ARBA00047899"/>
    </source>
</evidence>
<dbReference type="OrthoDB" id="310217at2759"/>
<dbReference type="InterPro" id="IPR011009">
    <property type="entry name" value="Kinase-like_dom_sf"/>
</dbReference>
<dbReference type="AlphaFoldDB" id="A0A8J2I6N7"/>
<dbReference type="EMBL" id="CAJRGZ010000016">
    <property type="protein sequence ID" value="CAG5153946.1"/>
    <property type="molecule type" value="Genomic_DNA"/>
</dbReference>
<sequence length="357" mass="39902">MGGGLNDCISKVKCSNPSAQGMVFIEKRFGKKLFEAGVPPLEVQILHQIQDHDHITKMVDHFLDESIPAGAVYMEYCDVGSLADVVEGVAQSFYVNEHKIWNWFHQVATALAYCHRGPKPDMSDDEIFQSGWSRIYHRDIKPGNILLTIMNGHVVAKLADFGYAVTEDILALERSREHAIIQPGGTPGFDAPEMPFFSGASDIWQLGLSILCVCTGIKTPWSKSMPKGQTWDEGRPAGPRYSFELSEVLKKCLEKSFARRVEANSLLVLVVTNYQAIKAKVPTDKSPTMVFDSITNDGKEKSPPRHRRPIRHFTRYEGPLGPRNAGNHRRLQPGIPVDMIPFYGAGYHGDEYGEESR</sequence>
<evidence type="ECO:0000259" key="9">
    <source>
        <dbReference type="PROSITE" id="PS50011"/>
    </source>
</evidence>
<dbReference type="GO" id="GO:0005634">
    <property type="term" value="C:nucleus"/>
    <property type="evidence" value="ECO:0007669"/>
    <property type="project" value="TreeGrafter"/>
</dbReference>
<reference evidence="10" key="1">
    <citation type="submission" date="2021-05" db="EMBL/GenBank/DDBJ databases">
        <authorList>
            <person name="Stam R."/>
        </authorList>
    </citation>
    <scope>NUCLEOTIDE SEQUENCE</scope>
    <source>
        <strain evidence="10">CS162</strain>
    </source>
</reference>
<dbReference type="GO" id="GO:0005524">
    <property type="term" value="F:ATP binding"/>
    <property type="evidence" value="ECO:0007669"/>
    <property type="project" value="UniProtKB-KW"/>
</dbReference>
<keyword evidence="6" id="KW-0067">ATP-binding</keyword>
<dbReference type="GO" id="GO:0004674">
    <property type="term" value="F:protein serine/threonine kinase activity"/>
    <property type="evidence" value="ECO:0007669"/>
    <property type="project" value="UniProtKB-KW"/>
</dbReference>
<dbReference type="Proteomes" id="UP000676310">
    <property type="component" value="Unassembled WGS sequence"/>
</dbReference>
<dbReference type="PANTHER" id="PTHR43671:SF98">
    <property type="entry name" value="SERINE_THREONINE-PROTEIN KINASE NEK11"/>
    <property type="match status" value="1"/>
</dbReference>
<dbReference type="InterPro" id="IPR008271">
    <property type="entry name" value="Ser/Thr_kinase_AS"/>
</dbReference>
<keyword evidence="11" id="KW-1185">Reference proteome</keyword>
<keyword evidence="5" id="KW-0418">Kinase</keyword>
<feature type="domain" description="Protein kinase" evidence="9">
    <location>
        <begin position="1"/>
        <end position="277"/>
    </location>
</feature>
<evidence type="ECO:0000256" key="2">
    <source>
        <dbReference type="ARBA" id="ARBA00022527"/>
    </source>
</evidence>
<gene>
    <name evidence="10" type="ORF">ALTATR162_LOCUS3396</name>
</gene>
<dbReference type="Gene3D" id="1.10.510.10">
    <property type="entry name" value="Transferase(Phosphotransferase) domain 1"/>
    <property type="match status" value="1"/>
</dbReference>
<organism evidence="10 11">
    <name type="scientific">Alternaria atra</name>
    <dbReference type="NCBI Taxonomy" id="119953"/>
    <lineage>
        <taxon>Eukaryota</taxon>
        <taxon>Fungi</taxon>
        <taxon>Dikarya</taxon>
        <taxon>Ascomycota</taxon>
        <taxon>Pezizomycotina</taxon>
        <taxon>Dothideomycetes</taxon>
        <taxon>Pleosporomycetidae</taxon>
        <taxon>Pleosporales</taxon>
        <taxon>Pleosporineae</taxon>
        <taxon>Pleosporaceae</taxon>
        <taxon>Alternaria</taxon>
        <taxon>Alternaria sect. Ulocladioides</taxon>
    </lineage>
</organism>
<evidence type="ECO:0000313" key="11">
    <source>
        <dbReference type="Proteomes" id="UP000676310"/>
    </source>
</evidence>
<dbReference type="PROSITE" id="PS50011">
    <property type="entry name" value="PROTEIN_KINASE_DOM"/>
    <property type="match status" value="1"/>
</dbReference>
<dbReference type="PROSITE" id="PS00108">
    <property type="entry name" value="PROTEIN_KINASE_ST"/>
    <property type="match status" value="1"/>
</dbReference>
<evidence type="ECO:0000256" key="8">
    <source>
        <dbReference type="ARBA" id="ARBA00048679"/>
    </source>
</evidence>
<dbReference type="GeneID" id="67014947"/>
<dbReference type="InterPro" id="IPR050660">
    <property type="entry name" value="NEK_Ser/Thr_kinase"/>
</dbReference>
<comment type="caution">
    <text evidence="10">The sequence shown here is derived from an EMBL/GenBank/DDBJ whole genome shotgun (WGS) entry which is preliminary data.</text>
</comment>
<accession>A0A8J2I6N7</accession>
<keyword evidence="4" id="KW-0547">Nucleotide-binding</keyword>